<dbReference type="InterPro" id="IPR011989">
    <property type="entry name" value="ARM-like"/>
</dbReference>
<dbReference type="EnsemblMetazoa" id="MESCA003411-RA">
    <property type="protein sequence ID" value="MESCA003411-PA"/>
    <property type="gene ID" value="MESCA003411"/>
</dbReference>
<dbReference type="InterPro" id="IPR000225">
    <property type="entry name" value="Armadillo"/>
</dbReference>
<feature type="region of interest" description="Disordered" evidence="7">
    <location>
        <begin position="410"/>
        <end position="469"/>
    </location>
</feature>
<dbReference type="GO" id="GO:0098609">
    <property type="term" value="P:cell-cell adhesion"/>
    <property type="evidence" value="ECO:0007669"/>
    <property type="project" value="InterPro"/>
</dbReference>
<dbReference type="Pfam" id="PF00514">
    <property type="entry name" value="Arm"/>
    <property type="match status" value="3"/>
</dbReference>
<evidence type="ECO:0008006" key="10">
    <source>
        <dbReference type="Google" id="ProtNLM"/>
    </source>
</evidence>
<dbReference type="EMBL" id="CAQQ02110579">
    <property type="status" value="NOT_ANNOTATED_CDS"/>
    <property type="molecule type" value="Genomic_DNA"/>
</dbReference>
<dbReference type="OMA" id="IENCACI"/>
<reference evidence="9" key="1">
    <citation type="submission" date="2013-02" db="EMBL/GenBank/DDBJ databases">
        <authorList>
            <person name="Hughes D."/>
        </authorList>
    </citation>
    <scope>NUCLEOTIDE SEQUENCE</scope>
    <source>
        <strain>Durham</strain>
        <strain evidence="9">NC isolate 2 -- Noor lab</strain>
    </source>
</reference>
<dbReference type="GO" id="GO:0005886">
    <property type="term" value="C:plasma membrane"/>
    <property type="evidence" value="ECO:0007669"/>
    <property type="project" value="TreeGrafter"/>
</dbReference>
<dbReference type="STRING" id="36166.T1GIX4"/>
<dbReference type="SUPFAM" id="SSF48371">
    <property type="entry name" value="ARM repeat"/>
    <property type="match status" value="1"/>
</dbReference>
<reference evidence="8" key="2">
    <citation type="submission" date="2015-06" db="UniProtKB">
        <authorList>
            <consortium name="EnsemblMetazoa"/>
        </authorList>
    </citation>
    <scope>IDENTIFICATION</scope>
</reference>
<evidence type="ECO:0000256" key="4">
    <source>
        <dbReference type="ARBA" id="ARBA00022889"/>
    </source>
</evidence>
<dbReference type="SMART" id="SM00185">
    <property type="entry name" value="ARM"/>
    <property type="match status" value="5"/>
</dbReference>
<feature type="compositionally biased region" description="Low complexity" evidence="7">
    <location>
        <begin position="446"/>
        <end position="464"/>
    </location>
</feature>
<dbReference type="Gene3D" id="1.25.10.10">
    <property type="entry name" value="Leucine-rich Repeat Variant"/>
    <property type="match status" value="1"/>
</dbReference>
<sequence length="598" mass="65755">MVGGIPEQYLNEYSSNDNNDHHNSGSPNPGAQMQTSQMHAMIPSSAYLKATSQYDEMPDYRITPSPGGIPSNHRYVSGAGGTGPADDSALLYGYISTPTNPTYASRPYLYNDNIPPGAGLVSLPPGSHGHGTLTRIMDDEQELQKHMSQLSMHSHGQRQLQSAQGHHPGDGFVGMDDQNQMRWRDPNLSEVIGFLDNPNNVVKANAAAYLQHLCYMDDPNKQRTRSLGGIPPLISLLSNDDPQKRLWALRNLSYGRQNDENKRAIKNAGGILALINLLRRTNDSDVKELITGIVWNMSSCEDIKRSIIDDGLIVIVSNVIKPHSGWDTISPGETCWSTVFRNASGVLRNVSSAGEYARTKLRECDGLVDCLLYVVRAAIEKSNIGNKIVENAVCILRNLSYRCQEVEDPNYDKHPIPTNQQQTRSSSPKGENLGCFGAGRKKNKDNSSNSSQDQKDFSNAIGNGSASGGLGARNNSTKSFEMLWQPEVVQSYLTLLQSCSNPETLEAAAGAIQNLAACYWQPSIEIRAAVRKEKGLPILVELLRMEVDRVVCAVATALRNLAIDQRNKELIGKYAMRDLVQKLPSGNPNMIKVHRMIQ</sequence>
<dbReference type="PANTHER" id="PTHR10372:SF27">
    <property type="entry name" value="ADHERENS JUNCTION PROTEIN P120"/>
    <property type="match status" value="1"/>
</dbReference>
<evidence type="ECO:0000256" key="3">
    <source>
        <dbReference type="ARBA" id="ARBA00022737"/>
    </source>
</evidence>
<feature type="repeat" description="ARM" evidence="6">
    <location>
        <begin position="269"/>
        <end position="312"/>
    </location>
</feature>
<dbReference type="HOGENOM" id="CLU_009111_4_1_1"/>
<accession>T1GIX4</accession>
<keyword evidence="5" id="KW-0965">Cell junction</keyword>
<dbReference type="Proteomes" id="UP000015102">
    <property type="component" value="Unassembled WGS sequence"/>
</dbReference>
<protein>
    <recommendedName>
        <fullName evidence="10">Armadillo segment polarity protein</fullName>
    </recommendedName>
</protein>
<keyword evidence="9" id="KW-1185">Reference proteome</keyword>
<dbReference type="AlphaFoldDB" id="T1GIX4"/>
<evidence type="ECO:0000313" key="8">
    <source>
        <dbReference type="EnsemblMetazoa" id="MESCA003411-PA"/>
    </source>
</evidence>
<dbReference type="EMBL" id="CAQQ02110577">
    <property type="status" value="NOT_ANNOTATED_CDS"/>
    <property type="molecule type" value="Genomic_DNA"/>
</dbReference>
<organism evidence="8 9">
    <name type="scientific">Megaselia scalaris</name>
    <name type="common">Humpbacked fly</name>
    <name type="synonym">Phora scalaris</name>
    <dbReference type="NCBI Taxonomy" id="36166"/>
    <lineage>
        <taxon>Eukaryota</taxon>
        <taxon>Metazoa</taxon>
        <taxon>Ecdysozoa</taxon>
        <taxon>Arthropoda</taxon>
        <taxon>Hexapoda</taxon>
        <taxon>Insecta</taxon>
        <taxon>Pterygota</taxon>
        <taxon>Neoptera</taxon>
        <taxon>Endopterygota</taxon>
        <taxon>Diptera</taxon>
        <taxon>Brachycera</taxon>
        <taxon>Muscomorpha</taxon>
        <taxon>Platypezoidea</taxon>
        <taxon>Phoridae</taxon>
        <taxon>Megaseliini</taxon>
        <taxon>Megaselia</taxon>
    </lineage>
</organism>
<dbReference type="GO" id="GO:0005912">
    <property type="term" value="C:adherens junction"/>
    <property type="evidence" value="ECO:0007669"/>
    <property type="project" value="TreeGrafter"/>
</dbReference>
<name>T1GIX4_MEGSC</name>
<dbReference type="InterPro" id="IPR028435">
    <property type="entry name" value="Plakophilin/d_Catenin"/>
</dbReference>
<feature type="compositionally biased region" description="Polar residues" evidence="7">
    <location>
        <begin position="417"/>
        <end position="429"/>
    </location>
</feature>
<feature type="repeat" description="ARM" evidence="6">
    <location>
        <begin position="534"/>
        <end position="571"/>
    </location>
</feature>
<comment type="similarity">
    <text evidence="2">Belongs to the beta-catenin family.</text>
</comment>
<evidence type="ECO:0000313" key="9">
    <source>
        <dbReference type="Proteomes" id="UP000015102"/>
    </source>
</evidence>
<dbReference type="EMBL" id="CAQQ02110578">
    <property type="status" value="NOT_ANNOTATED_CDS"/>
    <property type="molecule type" value="Genomic_DNA"/>
</dbReference>
<keyword evidence="3" id="KW-0677">Repeat</keyword>
<comment type="subcellular location">
    <subcellularLocation>
        <location evidence="1">Cell junction</location>
    </subcellularLocation>
</comment>
<keyword evidence="4" id="KW-0130">Cell adhesion</keyword>
<evidence type="ECO:0000256" key="5">
    <source>
        <dbReference type="ARBA" id="ARBA00022949"/>
    </source>
</evidence>
<feature type="region of interest" description="Disordered" evidence="7">
    <location>
        <begin position="148"/>
        <end position="169"/>
    </location>
</feature>
<dbReference type="InterPro" id="IPR016024">
    <property type="entry name" value="ARM-type_fold"/>
</dbReference>
<evidence type="ECO:0000256" key="2">
    <source>
        <dbReference type="ARBA" id="ARBA00005462"/>
    </source>
</evidence>
<proteinExistence type="inferred from homology"/>
<dbReference type="GO" id="GO:0005737">
    <property type="term" value="C:cytoplasm"/>
    <property type="evidence" value="ECO:0007669"/>
    <property type="project" value="TreeGrafter"/>
</dbReference>
<feature type="region of interest" description="Disordered" evidence="7">
    <location>
        <begin position="11"/>
        <end position="35"/>
    </location>
</feature>
<evidence type="ECO:0000256" key="6">
    <source>
        <dbReference type="PROSITE-ProRule" id="PRU00259"/>
    </source>
</evidence>
<evidence type="ECO:0000256" key="1">
    <source>
        <dbReference type="ARBA" id="ARBA00004282"/>
    </source>
</evidence>
<evidence type="ECO:0000256" key="7">
    <source>
        <dbReference type="SAM" id="MobiDB-lite"/>
    </source>
</evidence>
<dbReference type="PANTHER" id="PTHR10372">
    <property type="entry name" value="PLAKOPHILLIN-RELATED"/>
    <property type="match status" value="1"/>
</dbReference>
<dbReference type="PROSITE" id="PS50176">
    <property type="entry name" value="ARM_REPEAT"/>
    <property type="match status" value="2"/>
</dbReference>
<dbReference type="GO" id="GO:0005634">
    <property type="term" value="C:nucleus"/>
    <property type="evidence" value="ECO:0007669"/>
    <property type="project" value="TreeGrafter"/>
</dbReference>
<feature type="compositionally biased region" description="Polar residues" evidence="7">
    <location>
        <begin position="148"/>
        <end position="164"/>
    </location>
</feature>